<reference evidence="1 2" key="1">
    <citation type="submission" date="2020-08" db="EMBL/GenBank/DDBJ databases">
        <authorList>
            <person name="Koutsovoulos G."/>
            <person name="Danchin GJ E."/>
        </authorList>
    </citation>
    <scope>NUCLEOTIDE SEQUENCE [LARGE SCALE GENOMIC DNA]</scope>
</reference>
<dbReference type="EMBL" id="CAJEWN010000567">
    <property type="protein sequence ID" value="CAD2185966.1"/>
    <property type="molecule type" value="Genomic_DNA"/>
</dbReference>
<proteinExistence type="predicted"/>
<name>A0A6V7WG46_MELEN</name>
<organism evidence="1 2">
    <name type="scientific">Meloidogyne enterolobii</name>
    <name type="common">Root-knot nematode worm</name>
    <name type="synonym">Meloidogyne mayaguensis</name>
    <dbReference type="NCBI Taxonomy" id="390850"/>
    <lineage>
        <taxon>Eukaryota</taxon>
        <taxon>Metazoa</taxon>
        <taxon>Ecdysozoa</taxon>
        <taxon>Nematoda</taxon>
        <taxon>Chromadorea</taxon>
        <taxon>Rhabditida</taxon>
        <taxon>Tylenchina</taxon>
        <taxon>Tylenchomorpha</taxon>
        <taxon>Tylenchoidea</taxon>
        <taxon>Meloidogynidae</taxon>
        <taxon>Meloidogyninae</taxon>
        <taxon>Meloidogyne</taxon>
    </lineage>
</organism>
<accession>A0A6V7WG46</accession>
<sequence length="48" mass="5591">MIEDEIVKNLTNLKEAMGNNSNQLHYYCILKEPKFGFILFNNSVLDDN</sequence>
<protein>
    <submittedName>
        <fullName evidence="1">Uncharacterized protein</fullName>
    </submittedName>
</protein>
<gene>
    <name evidence="1" type="ORF">MENT_LOCUS38427</name>
</gene>
<dbReference type="Proteomes" id="UP000580250">
    <property type="component" value="Unassembled WGS sequence"/>
</dbReference>
<evidence type="ECO:0000313" key="2">
    <source>
        <dbReference type="Proteomes" id="UP000580250"/>
    </source>
</evidence>
<comment type="caution">
    <text evidence="1">The sequence shown here is derived from an EMBL/GenBank/DDBJ whole genome shotgun (WGS) entry which is preliminary data.</text>
</comment>
<dbReference type="AlphaFoldDB" id="A0A6V7WG46"/>
<evidence type="ECO:0000313" key="1">
    <source>
        <dbReference type="EMBL" id="CAD2185966.1"/>
    </source>
</evidence>